<comment type="caution">
    <text evidence="2">The sequence shown here is derived from an EMBL/GenBank/DDBJ whole genome shotgun (WGS) entry which is preliminary data.</text>
</comment>
<dbReference type="PANTHER" id="PTHR43682">
    <property type="entry name" value="LACTATE UTILIZATION PROTEIN C"/>
    <property type="match status" value="1"/>
</dbReference>
<name>A0AA41YYR1_9HYPH</name>
<dbReference type="AlphaFoldDB" id="A0AA41YYR1"/>
<evidence type="ECO:0000313" key="2">
    <source>
        <dbReference type="EMBL" id="MCW6509553.1"/>
    </source>
</evidence>
<dbReference type="Proteomes" id="UP001165667">
    <property type="component" value="Unassembled WGS sequence"/>
</dbReference>
<feature type="domain" description="LUD" evidence="1">
    <location>
        <begin position="126"/>
        <end position="220"/>
    </location>
</feature>
<dbReference type="Gene3D" id="3.40.50.10420">
    <property type="entry name" value="NagB/RpiA/CoA transferase-like"/>
    <property type="match status" value="1"/>
</dbReference>
<accession>A0AA41YYR1</accession>
<dbReference type="EMBL" id="JAMOIM010000010">
    <property type="protein sequence ID" value="MCW6509553.1"/>
    <property type="molecule type" value="Genomic_DNA"/>
</dbReference>
<dbReference type="RefSeq" id="WP_282585924.1">
    <property type="nucleotide sequence ID" value="NZ_JAMOIM010000010.1"/>
</dbReference>
<sequence length="221" mass="23561">MSARDEVLASIRRSLGVSGREATRRLSVETRLATAPRGVIPQRGQVDREARIALMADRAKAAHATVTVLDAMEAVPSEVARFLRDANAPATLRMGDDPQLAALPWADTALTVETGRSHGADLNAVSRAFGAVAESGTLALVSGTDNPTTLNFLPDNHVVVVRADDVAGDYETVFSRLRDSHGTGMPRTLNFITGPSRSGDIEQTLVLGAHGPRRLHVVIVR</sequence>
<dbReference type="SUPFAM" id="SSF100950">
    <property type="entry name" value="NagB/RpiA/CoA transferase-like"/>
    <property type="match status" value="1"/>
</dbReference>
<gene>
    <name evidence="2" type="ORF">M8523_16150</name>
</gene>
<proteinExistence type="predicted"/>
<organism evidence="2 3">
    <name type="scientific">Lichenifustis flavocetrariae</name>
    <dbReference type="NCBI Taxonomy" id="2949735"/>
    <lineage>
        <taxon>Bacteria</taxon>
        <taxon>Pseudomonadati</taxon>
        <taxon>Pseudomonadota</taxon>
        <taxon>Alphaproteobacteria</taxon>
        <taxon>Hyphomicrobiales</taxon>
        <taxon>Lichenihabitantaceae</taxon>
        <taxon>Lichenifustis</taxon>
    </lineage>
</organism>
<dbReference type="InterPro" id="IPR037171">
    <property type="entry name" value="NagB/RpiA_transferase-like"/>
</dbReference>
<dbReference type="InterPro" id="IPR003741">
    <property type="entry name" value="LUD_dom"/>
</dbReference>
<dbReference type="PANTHER" id="PTHR43682:SF1">
    <property type="entry name" value="LACTATE UTILIZATION PROTEIN C"/>
    <property type="match status" value="1"/>
</dbReference>
<keyword evidence="3" id="KW-1185">Reference proteome</keyword>
<protein>
    <submittedName>
        <fullName evidence="2">Lactate utilization protein</fullName>
    </submittedName>
</protein>
<evidence type="ECO:0000259" key="1">
    <source>
        <dbReference type="Pfam" id="PF02589"/>
    </source>
</evidence>
<dbReference type="Pfam" id="PF02589">
    <property type="entry name" value="LUD_dom"/>
    <property type="match status" value="1"/>
</dbReference>
<dbReference type="InterPro" id="IPR024185">
    <property type="entry name" value="FTHF_cligase-like_sf"/>
</dbReference>
<evidence type="ECO:0000313" key="3">
    <source>
        <dbReference type="Proteomes" id="UP001165667"/>
    </source>
</evidence>
<reference evidence="2" key="1">
    <citation type="submission" date="2022-05" db="EMBL/GenBank/DDBJ databases">
        <authorList>
            <person name="Pankratov T."/>
        </authorList>
    </citation>
    <scope>NUCLEOTIDE SEQUENCE</scope>
    <source>
        <strain evidence="2">BP6-180914</strain>
    </source>
</reference>